<evidence type="ECO:0000256" key="2">
    <source>
        <dbReference type="ARBA" id="ARBA00009671"/>
    </source>
</evidence>
<feature type="transmembrane region" description="Helical" evidence="6">
    <location>
        <begin position="637"/>
        <end position="663"/>
    </location>
</feature>
<organism evidence="9 10">
    <name type="scientific">Candidula unifasciata</name>
    <dbReference type="NCBI Taxonomy" id="100452"/>
    <lineage>
        <taxon>Eukaryota</taxon>
        <taxon>Metazoa</taxon>
        <taxon>Spiralia</taxon>
        <taxon>Lophotrochozoa</taxon>
        <taxon>Mollusca</taxon>
        <taxon>Gastropoda</taxon>
        <taxon>Heterobranchia</taxon>
        <taxon>Euthyneura</taxon>
        <taxon>Panpulmonata</taxon>
        <taxon>Eupulmonata</taxon>
        <taxon>Stylommatophora</taxon>
        <taxon>Helicina</taxon>
        <taxon>Helicoidea</taxon>
        <taxon>Geomitridae</taxon>
        <taxon>Candidula</taxon>
    </lineage>
</organism>
<evidence type="ECO:0000313" key="9">
    <source>
        <dbReference type="EMBL" id="CAG5119252.1"/>
    </source>
</evidence>
<comment type="similarity">
    <text evidence="2 6">Belongs to the anoctamin family.</text>
</comment>
<feature type="transmembrane region" description="Helical" evidence="6">
    <location>
        <begin position="392"/>
        <end position="413"/>
    </location>
</feature>
<dbReference type="InterPro" id="IPR049452">
    <property type="entry name" value="Anoctamin_TM"/>
</dbReference>
<dbReference type="PANTHER" id="PTHR12308">
    <property type="entry name" value="ANOCTAMIN"/>
    <property type="match status" value="1"/>
</dbReference>
<protein>
    <recommendedName>
        <fullName evidence="6">Anoctamin</fullName>
    </recommendedName>
</protein>
<feature type="region of interest" description="Disordered" evidence="7">
    <location>
        <begin position="514"/>
        <end position="567"/>
    </location>
</feature>
<dbReference type="GO" id="GO:0005254">
    <property type="term" value="F:chloride channel activity"/>
    <property type="evidence" value="ECO:0007669"/>
    <property type="project" value="TreeGrafter"/>
</dbReference>
<comment type="subcellular location">
    <subcellularLocation>
        <location evidence="1 6">Membrane</location>
        <topology evidence="1 6">Multi-pass membrane protein</topology>
    </subcellularLocation>
</comment>
<keyword evidence="10" id="KW-1185">Reference proteome</keyword>
<comment type="caution">
    <text evidence="9">The sequence shown here is derived from an EMBL/GenBank/DDBJ whole genome shotgun (WGS) entry which is preliminary data.</text>
</comment>
<feature type="transmembrane region" description="Helical" evidence="6">
    <location>
        <begin position="280"/>
        <end position="298"/>
    </location>
</feature>
<gene>
    <name evidence="9" type="ORF">CUNI_LOCUS4810</name>
</gene>
<dbReference type="GO" id="GO:0005886">
    <property type="term" value="C:plasma membrane"/>
    <property type="evidence" value="ECO:0007669"/>
    <property type="project" value="TreeGrafter"/>
</dbReference>
<feature type="transmembrane region" description="Helical" evidence="6">
    <location>
        <begin position="593"/>
        <end position="616"/>
    </location>
</feature>
<feature type="compositionally biased region" description="Polar residues" evidence="7">
    <location>
        <begin position="768"/>
        <end position="778"/>
    </location>
</feature>
<evidence type="ECO:0000256" key="1">
    <source>
        <dbReference type="ARBA" id="ARBA00004141"/>
    </source>
</evidence>
<accession>A0A8S3YUI7</accession>
<evidence type="ECO:0000256" key="5">
    <source>
        <dbReference type="ARBA" id="ARBA00023136"/>
    </source>
</evidence>
<dbReference type="EMBL" id="CAJHNH020000674">
    <property type="protein sequence ID" value="CAG5119252.1"/>
    <property type="molecule type" value="Genomic_DNA"/>
</dbReference>
<feature type="transmembrane region" description="Helical" evidence="6">
    <location>
        <begin position="434"/>
        <end position="459"/>
    </location>
</feature>
<keyword evidence="4 6" id="KW-1133">Transmembrane helix</keyword>
<dbReference type="InterPro" id="IPR007632">
    <property type="entry name" value="Anoctamin"/>
</dbReference>
<evidence type="ECO:0000313" key="10">
    <source>
        <dbReference type="Proteomes" id="UP000678393"/>
    </source>
</evidence>
<evidence type="ECO:0000256" key="4">
    <source>
        <dbReference type="ARBA" id="ARBA00022989"/>
    </source>
</evidence>
<dbReference type="Pfam" id="PF04547">
    <property type="entry name" value="Anoctamin"/>
    <property type="match status" value="1"/>
</dbReference>
<evidence type="ECO:0000256" key="3">
    <source>
        <dbReference type="ARBA" id="ARBA00022692"/>
    </source>
</evidence>
<reference evidence="9" key="1">
    <citation type="submission" date="2021-04" db="EMBL/GenBank/DDBJ databases">
        <authorList>
            <consortium name="Molecular Ecology Group"/>
        </authorList>
    </citation>
    <scope>NUCLEOTIDE SEQUENCE</scope>
</reference>
<proteinExistence type="inferred from homology"/>
<dbReference type="PANTHER" id="PTHR12308:SF51">
    <property type="entry name" value="ANOCTAMIN-8"/>
    <property type="match status" value="1"/>
</dbReference>
<feature type="compositionally biased region" description="Basic and acidic residues" evidence="7">
    <location>
        <begin position="1088"/>
        <end position="1111"/>
    </location>
</feature>
<keyword evidence="5 6" id="KW-0472">Membrane</keyword>
<feature type="domain" description="Anoctamin transmembrane" evidence="8">
    <location>
        <begin position="233"/>
        <end position="715"/>
    </location>
</feature>
<feature type="region of interest" description="Disordered" evidence="7">
    <location>
        <begin position="1088"/>
        <end position="1118"/>
    </location>
</feature>
<evidence type="ECO:0000256" key="7">
    <source>
        <dbReference type="SAM" id="MobiDB-lite"/>
    </source>
</evidence>
<feature type="transmembrane region" description="Helical" evidence="6">
    <location>
        <begin position="245"/>
        <end position="268"/>
    </location>
</feature>
<evidence type="ECO:0000256" key="6">
    <source>
        <dbReference type="RuleBase" id="RU280814"/>
    </source>
</evidence>
<feature type="compositionally biased region" description="Polar residues" evidence="7">
    <location>
        <begin position="545"/>
        <end position="554"/>
    </location>
</feature>
<feature type="transmembrane region" description="Helical" evidence="6">
    <location>
        <begin position="350"/>
        <end position="372"/>
    </location>
</feature>
<evidence type="ECO:0000259" key="8">
    <source>
        <dbReference type="Pfam" id="PF04547"/>
    </source>
</evidence>
<dbReference type="OrthoDB" id="296386at2759"/>
<keyword evidence="3 6" id="KW-0812">Transmembrane</keyword>
<comment type="caution">
    <text evidence="6">Lacks conserved residue(s) required for the propagation of feature annotation.</text>
</comment>
<sequence length="1198" mass="134275">MFMMERDDCFKENQLEGLLLGRRSLGAKRLVVSSKVLLPAIPTQNCDVVLTFPANTEDATLMWLLARLKSRAPALTVHVRHHSHTGIYGFYLTAVYENLLQGAEELGILKPLKSEYGGGMKEFVYEDQDCFAGVEDEASFLTSQERQSIVLHFLHELRATGDDSLEGISFIEGQPIVPLLKKHNLHIFTHFSAAANNKEGCISSLSLHNHEDLKHLHQTWVRAVFSPQPLDDVCRYFGVKIALYFAYLGHYTAWLILPALLGLGIFLLQEHSQWCEDLCYVGFAVFNTVWATLYLKFWKRSSTEFCYRWGTLEQKDDMLKDPRPLFNGDLVKSPITGQLELYYPAWKRLLFRYFITFPVIAVCLAFVFIVMLLCFELQEWVNELICIDELPYVFSFVPKVLLAIVVSIFDEIYKQIAIWLTHKENYRLQESHETSLVIKLVLFQFVNSFLSLFYIGFYLHDMDRLRDQLAALLITRQVVGNIKEALLPYVIWKARLYSVGLRIATRMSPASVEKEVRRMTARSSHGPKVVKDSKVSSKDMPAGNSGKNSDSEGSPVTEEDEERLPTLTQAEVESAMKTYEDTLDDYLEMCIQFGYITLFSSAFPLAALCALLNNIIEIRSDAFKLCHTFQRPFGQRVASIGIWQNVLLVMSVVAVIINCALVITSGLLERVWPGLSSIAYCLIVVSIEHLMITCKFALYCSIPDMPPAVATEIARLEYQRNEAIKQLVSQMTPNPSGGNTYLNFPGSPIVRRRKLENTLSELSMKESAPNNSTPSSGSEMPHFPTVITSSSAAMRPSDICLETRQAKPAVPPRCVLQKSEHVRPHLSSAHTDEADNVAATADSTLSSRDVKNPLPLPNSSATVATLTSLNMASWPGEVKEGDTMLRKGIQHRSDPEAWRRRSEPVASAVTEAVSLYRDKPVDPGLKKKSIYENKEDLRDSLKEEFKKSRDRLYLRQEIIRSRDRLNILGKRGDLHPQGKDEQIVRSSSTPRISATLAMLPPPAPNTSTAAAAAAAASATITAKYSASPRFIRGLIDSSKALSRKSRSLSSADVSDIRQAFKDRFSWRGEPSLARSGQKKLLVGLKKEAKQSVDSREGERSTILKTDKEIRQTGDVTEEDHEQILQQTDTSLSSVNNLNSGSSCLKDVDLSQSESQPDASTNLIKSANELKTSSVYRAVRESASKPLLLPQNLDLKKTT</sequence>
<dbReference type="AlphaFoldDB" id="A0A8S3YUI7"/>
<name>A0A8S3YUI7_9EUPU</name>
<dbReference type="Proteomes" id="UP000678393">
    <property type="component" value="Unassembled WGS sequence"/>
</dbReference>
<feature type="region of interest" description="Disordered" evidence="7">
    <location>
        <begin position="761"/>
        <end position="784"/>
    </location>
</feature>